<organism evidence="12">
    <name type="scientific">Hadrurus spadix</name>
    <dbReference type="NCBI Taxonomy" id="141984"/>
    <lineage>
        <taxon>Eukaryota</taxon>
        <taxon>Metazoa</taxon>
        <taxon>Ecdysozoa</taxon>
        <taxon>Arthropoda</taxon>
        <taxon>Chelicerata</taxon>
        <taxon>Arachnida</taxon>
        <taxon>Scorpiones</taxon>
        <taxon>Iurida</taxon>
        <taxon>Iuroidea</taxon>
        <taxon>Hadrurus</taxon>
    </lineage>
</organism>
<dbReference type="InterPro" id="IPR008753">
    <property type="entry name" value="Peptidase_M13_N"/>
</dbReference>
<sequence length="721" mass="83991">MNYWRRKARLEKKLYIAVFILILITIFHIVAICIISLRKLPRSSESSTCQSYICKKTGEKLKSWINSNIDPCEDFYNHCCGGWLKENPLPNNTEIYSVFNKLESEISEYIKQLLEESNYKQSPRFINQTLMFYKACLHKENIEAGKAKSLLSFLEELGGWPLLTNDWKGEDYDWVEVISKLVWKTASGYLIRFIISPDVKNTSNTIIQLDRPSLMMNADELLNPNSTFDVYKQRIKNITLFFNASNDNLDQEIEGIVDFERNMAKMSTRSEEYAKNWYNKATIREFQNELPEFKLLPYLQLITNETLNGTGELITEKELIIIRDLPYLQNLTVFIKNQPGIQRQIANYLGWRVIEKHGIHSPEDLIKILQPELISLDRWKFCVSSTKVAMGYALVNLYMAAKTSSYGKHNKIMKFGMVEMVQRLKSVFSLMLQDAKWMDSTTREEAFKKVKMMEDYIGYPEWVENEESVDEFYETMGNMGTDPFVNDLTVAEYTSKKLMISLRQKPKFPEWNEAPLTVNAGYNQNENSITIPIAMLQFPFYDYGLPKYLNYATIGAVIGHEITHGFDTKGSKRDSIGNTRNWWSDESKREFESRADCFVQQYNSYGVNGSRTLEENIADNGGLKQAYLSYKLWENDEEGCNSKLLPGFENYTPDQLFFMYYCTMWCAHYSEKGYNISLFSLQHSPSLYRVWGTVSNMEEFSEAFQCKTSQKMNTKTKCSLW</sequence>
<protein>
    <submittedName>
        <fullName evidence="12">Neprilysin</fullName>
    </submittedName>
</protein>
<evidence type="ECO:0000259" key="11">
    <source>
        <dbReference type="Pfam" id="PF05649"/>
    </source>
</evidence>
<evidence type="ECO:0000256" key="4">
    <source>
        <dbReference type="ARBA" id="ARBA00022670"/>
    </source>
</evidence>
<name>A0A1W7RA36_9SCOR</name>
<keyword evidence="9" id="KW-0812">Transmembrane</keyword>
<dbReference type="GO" id="GO:0046872">
    <property type="term" value="F:metal ion binding"/>
    <property type="evidence" value="ECO:0007669"/>
    <property type="project" value="UniProtKB-KW"/>
</dbReference>
<evidence type="ECO:0000256" key="5">
    <source>
        <dbReference type="ARBA" id="ARBA00022723"/>
    </source>
</evidence>
<dbReference type="PROSITE" id="PS51885">
    <property type="entry name" value="NEPRILYSIN"/>
    <property type="match status" value="1"/>
</dbReference>
<dbReference type="PANTHER" id="PTHR11733:SF208">
    <property type="entry name" value="PEPTIDASE M13 C-TERMINAL DOMAIN-CONTAINING PROTEIN"/>
    <property type="match status" value="1"/>
</dbReference>
<proteinExistence type="inferred from homology"/>
<keyword evidence="9" id="KW-0472">Membrane</keyword>
<dbReference type="Pfam" id="PF01431">
    <property type="entry name" value="Peptidase_M13"/>
    <property type="match status" value="1"/>
</dbReference>
<dbReference type="GO" id="GO:0004222">
    <property type="term" value="F:metalloendopeptidase activity"/>
    <property type="evidence" value="ECO:0007669"/>
    <property type="project" value="InterPro"/>
</dbReference>
<keyword evidence="5" id="KW-0479">Metal-binding</keyword>
<feature type="domain" description="Peptidase M13 C-terminal" evidence="10">
    <location>
        <begin position="519"/>
        <end position="720"/>
    </location>
</feature>
<dbReference type="CDD" id="cd08662">
    <property type="entry name" value="M13"/>
    <property type="match status" value="1"/>
</dbReference>
<dbReference type="PANTHER" id="PTHR11733">
    <property type="entry name" value="ZINC METALLOPROTEASE FAMILY M13 NEPRILYSIN-RELATED"/>
    <property type="match status" value="1"/>
</dbReference>
<dbReference type="InterPro" id="IPR024079">
    <property type="entry name" value="MetalloPept_cat_dom_sf"/>
</dbReference>
<evidence type="ECO:0000256" key="3">
    <source>
        <dbReference type="ARBA" id="ARBA00007357"/>
    </source>
</evidence>
<dbReference type="Gene3D" id="1.10.1380.10">
    <property type="entry name" value="Neutral endopeptidase , domain2"/>
    <property type="match status" value="1"/>
</dbReference>
<dbReference type="GO" id="GO:0005886">
    <property type="term" value="C:plasma membrane"/>
    <property type="evidence" value="ECO:0007669"/>
    <property type="project" value="TreeGrafter"/>
</dbReference>
<evidence type="ECO:0000256" key="7">
    <source>
        <dbReference type="ARBA" id="ARBA00022833"/>
    </source>
</evidence>
<dbReference type="Gene3D" id="3.40.390.10">
    <property type="entry name" value="Collagenase (Catalytic Domain)"/>
    <property type="match status" value="1"/>
</dbReference>
<evidence type="ECO:0000256" key="6">
    <source>
        <dbReference type="ARBA" id="ARBA00022801"/>
    </source>
</evidence>
<keyword evidence="8" id="KW-0482">Metalloprotease</keyword>
<keyword evidence="7" id="KW-0862">Zinc</keyword>
<keyword evidence="6" id="KW-0378">Hydrolase</keyword>
<evidence type="ECO:0000256" key="2">
    <source>
        <dbReference type="ARBA" id="ARBA00006629"/>
    </source>
</evidence>
<evidence type="ECO:0000256" key="1">
    <source>
        <dbReference type="ARBA" id="ARBA00001947"/>
    </source>
</evidence>
<dbReference type="EMBL" id="GFAH01000385">
    <property type="protein sequence ID" value="JAV48004.1"/>
    <property type="molecule type" value="Transcribed_RNA"/>
</dbReference>
<keyword evidence="9" id="KW-1133">Transmembrane helix</keyword>
<dbReference type="InterPro" id="IPR000718">
    <property type="entry name" value="Peptidase_M13"/>
</dbReference>
<dbReference type="AlphaFoldDB" id="A0A1W7RA36"/>
<dbReference type="PRINTS" id="PR00786">
    <property type="entry name" value="NEPRILYSIN"/>
</dbReference>
<feature type="transmembrane region" description="Helical" evidence="9">
    <location>
        <begin position="14"/>
        <end position="37"/>
    </location>
</feature>
<comment type="similarity">
    <text evidence="3">Belongs to the peptidase M13 family.</text>
</comment>
<comment type="cofactor">
    <cofactor evidence="1">
        <name>Zn(2+)</name>
        <dbReference type="ChEBI" id="CHEBI:29105"/>
    </cofactor>
</comment>
<dbReference type="InterPro" id="IPR018497">
    <property type="entry name" value="Peptidase_M13_C"/>
</dbReference>
<evidence type="ECO:0000313" key="12">
    <source>
        <dbReference type="EMBL" id="JAV48004.1"/>
    </source>
</evidence>
<dbReference type="Pfam" id="PF05649">
    <property type="entry name" value="Peptidase_M13_N"/>
    <property type="match status" value="1"/>
</dbReference>
<dbReference type="GO" id="GO:0016485">
    <property type="term" value="P:protein processing"/>
    <property type="evidence" value="ECO:0007669"/>
    <property type="project" value="TreeGrafter"/>
</dbReference>
<evidence type="ECO:0000256" key="9">
    <source>
        <dbReference type="SAM" id="Phobius"/>
    </source>
</evidence>
<comment type="similarity">
    <text evidence="2">Belongs to the venom metalloproteinase (M12B) family.</text>
</comment>
<feature type="domain" description="Peptidase M13 N-terminal" evidence="11">
    <location>
        <begin position="71"/>
        <end position="460"/>
    </location>
</feature>
<keyword evidence="4" id="KW-0645">Protease</keyword>
<dbReference type="InterPro" id="IPR042089">
    <property type="entry name" value="Peptidase_M13_dom_2"/>
</dbReference>
<evidence type="ECO:0000259" key="10">
    <source>
        <dbReference type="Pfam" id="PF01431"/>
    </source>
</evidence>
<dbReference type="SUPFAM" id="SSF55486">
    <property type="entry name" value="Metalloproteases ('zincins'), catalytic domain"/>
    <property type="match status" value="1"/>
</dbReference>
<reference evidence="12" key="1">
    <citation type="submission" date="2016-11" db="EMBL/GenBank/DDBJ databases">
        <title>Venom-gland transcriptomics and venom proteomics of the black-back scorpion (Hadrurus spadix) reveal detectability challenges and an unexplored realm of animal toxin diversity.</title>
        <authorList>
            <person name="Rokyta D.R."/>
            <person name="Ward M.J."/>
        </authorList>
    </citation>
    <scope>NUCLEOTIDE SEQUENCE</scope>
    <source>
        <tissue evidence="12">Venom gland</tissue>
    </source>
</reference>
<accession>A0A1W7RA36</accession>
<evidence type="ECO:0000256" key="8">
    <source>
        <dbReference type="ARBA" id="ARBA00023049"/>
    </source>
</evidence>